<feature type="region of interest" description="Disordered" evidence="1">
    <location>
        <begin position="595"/>
        <end position="658"/>
    </location>
</feature>
<feature type="region of interest" description="Disordered" evidence="1">
    <location>
        <begin position="815"/>
        <end position="862"/>
    </location>
</feature>
<proteinExistence type="predicted"/>
<feature type="region of interest" description="Disordered" evidence="1">
    <location>
        <begin position="318"/>
        <end position="388"/>
    </location>
</feature>
<feature type="compositionally biased region" description="Basic and acidic residues" evidence="1">
    <location>
        <begin position="272"/>
        <end position="283"/>
    </location>
</feature>
<name>A0A5C3F788_9BASI</name>
<dbReference type="AlphaFoldDB" id="A0A5C3F788"/>
<keyword evidence="3" id="KW-1185">Reference proteome</keyword>
<feature type="compositionally biased region" description="Basic residues" evidence="1">
    <location>
        <begin position="631"/>
        <end position="641"/>
    </location>
</feature>
<protein>
    <recommendedName>
        <fullName evidence="4">Proteophosphoglycan ppg4</fullName>
    </recommendedName>
</protein>
<reference evidence="2 3" key="1">
    <citation type="submission" date="2018-03" db="EMBL/GenBank/DDBJ databases">
        <authorList>
            <person name="Guldener U."/>
        </authorList>
    </citation>
    <scope>NUCLEOTIDE SEQUENCE [LARGE SCALE GENOMIC DNA]</scope>
    <source>
        <strain evidence="2 3">DAOM196992</strain>
    </source>
</reference>
<organism evidence="2 3">
    <name type="scientific">Pseudozyma flocculosa</name>
    <dbReference type="NCBI Taxonomy" id="84751"/>
    <lineage>
        <taxon>Eukaryota</taxon>
        <taxon>Fungi</taxon>
        <taxon>Dikarya</taxon>
        <taxon>Basidiomycota</taxon>
        <taxon>Ustilaginomycotina</taxon>
        <taxon>Ustilaginomycetes</taxon>
        <taxon>Ustilaginales</taxon>
        <taxon>Ustilaginaceae</taxon>
        <taxon>Pseudozyma</taxon>
    </lineage>
</organism>
<feature type="compositionally biased region" description="Polar residues" evidence="1">
    <location>
        <begin position="815"/>
        <end position="834"/>
    </location>
</feature>
<feature type="region of interest" description="Disordered" evidence="1">
    <location>
        <begin position="671"/>
        <end position="697"/>
    </location>
</feature>
<feature type="compositionally biased region" description="Gly residues" evidence="1">
    <location>
        <begin position="847"/>
        <end position="859"/>
    </location>
</feature>
<evidence type="ECO:0000313" key="2">
    <source>
        <dbReference type="EMBL" id="SPO39926.1"/>
    </source>
</evidence>
<feature type="compositionally biased region" description="Polar residues" evidence="1">
    <location>
        <begin position="340"/>
        <end position="350"/>
    </location>
</feature>
<evidence type="ECO:0008006" key="4">
    <source>
        <dbReference type="Google" id="ProtNLM"/>
    </source>
</evidence>
<dbReference type="EMBL" id="OOIP01000016">
    <property type="protein sequence ID" value="SPO39926.1"/>
    <property type="molecule type" value="Genomic_DNA"/>
</dbReference>
<gene>
    <name evidence="2" type="ORF">PSFLO_05407</name>
</gene>
<feature type="region of interest" description="Disordered" evidence="1">
    <location>
        <begin position="450"/>
        <end position="486"/>
    </location>
</feature>
<dbReference type="OrthoDB" id="2548929at2759"/>
<feature type="compositionally biased region" description="Basic and acidic residues" evidence="1">
    <location>
        <begin position="450"/>
        <end position="472"/>
    </location>
</feature>
<feature type="region of interest" description="Disordered" evidence="1">
    <location>
        <begin position="258"/>
        <end position="283"/>
    </location>
</feature>
<evidence type="ECO:0000313" key="3">
    <source>
        <dbReference type="Proteomes" id="UP000323386"/>
    </source>
</evidence>
<feature type="compositionally biased region" description="Basic and acidic residues" evidence="1">
    <location>
        <begin position="328"/>
        <end position="337"/>
    </location>
</feature>
<feature type="compositionally biased region" description="Low complexity" evidence="1">
    <location>
        <begin position="351"/>
        <end position="371"/>
    </location>
</feature>
<dbReference type="Proteomes" id="UP000323386">
    <property type="component" value="Unassembled WGS sequence"/>
</dbReference>
<evidence type="ECO:0000256" key="1">
    <source>
        <dbReference type="SAM" id="MobiDB-lite"/>
    </source>
</evidence>
<accession>A0A5C3F788</accession>
<sequence>MGLGSAVRGGLGLLNARHHDVENLPANQTPSTALTALWQRPREMPLPLTPFAVLRSLVQLEDIQALLWAWMLVGLVLLIAYWSNPSDSSFRPFLTDFTFRERLRCLHEGSNAEADALLDANNREAPKDGKASPPDGACRSSGAAGAAFRGSLFSTSPFATTFGSRLSLSVRTPPYLRKDFGIFSIVTISHSMPLHYVGATAHDLSATNNSTPDGRSAAAGAAPVEAASDYTSVFIGAFGRYWTAVYGLPLQRLSSASSLSSSSSVPRAGQAKGHDREELEENRNELSDWGVLELRSADHEHALADPLLARGLGKVLGQRRASSASDSPLERHADAKGTRSRSSSPHSANRASDTAASAPTAAAASGDSPLPSASPQPPSSSAAVEPESSDLTAMLAAVADSQSAVSDLEEQLKQLRANSAKSCEGLQGDVDDLRARKRDDDKARMEIKAKTKSLEESKRQAEQARREAERRLKAATTARTSKQNSIAAKKDEIEALLKKRAGHRAKLHSSSTRKAERIEELRSLTTQAQDRLRALKDEVIKLRGDVQSAEETLATEKDNLQAVYEGQPLRDREHGRVANGGPGILPLQDLELDPFAPPDASGRGVTPYDGFHGPYFGPPSKDRPQQQPQLLHHHQHHHQQHQHPSMFPSASHYDPFGSDLTEAMAGARAFGHHAPPTFHPDRVEEGGPMPTKPSEGLGASVLRNAFRKATGAAPFAPKGFDGSAAAAAATTTAAPCANVVPGVEPQDGLGGVAGSLSNFEAMKQAFQPTLASEEEGRRSWSAFDVWQSDMRDARHRLGWPNGVLYNSSADSLPQFHHPSSSSSMLVPLDRSNSAGHAEATRDDGAVAGAGAGNGNGPGGDAEQLRNLAKVKRAFRWPFRPSQIQGEVI</sequence>